<evidence type="ECO:0000313" key="2">
    <source>
        <dbReference type="Proteomes" id="UP000799291"/>
    </source>
</evidence>
<dbReference type="EMBL" id="MU005588">
    <property type="protein sequence ID" value="KAF2682305.1"/>
    <property type="molecule type" value="Genomic_DNA"/>
</dbReference>
<name>A0A6G1IW20_9PLEO</name>
<dbReference type="AlphaFoldDB" id="A0A6G1IW20"/>
<reference evidence="1" key="1">
    <citation type="journal article" date="2020" name="Stud. Mycol.">
        <title>101 Dothideomycetes genomes: a test case for predicting lifestyles and emergence of pathogens.</title>
        <authorList>
            <person name="Haridas S."/>
            <person name="Albert R."/>
            <person name="Binder M."/>
            <person name="Bloem J."/>
            <person name="Labutti K."/>
            <person name="Salamov A."/>
            <person name="Andreopoulos B."/>
            <person name="Baker S."/>
            <person name="Barry K."/>
            <person name="Bills G."/>
            <person name="Bluhm B."/>
            <person name="Cannon C."/>
            <person name="Castanera R."/>
            <person name="Culley D."/>
            <person name="Daum C."/>
            <person name="Ezra D."/>
            <person name="Gonzalez J."/>
            <person name="Henrissat B."/>
            <person name="Kuo A."/>
            <person name="Liang C."/>
            <person name="Lipzen A."/>
            <person name="Lutzoni F."/>
            <person name="Magnuson J."/>
            <person name="Mondo S."/>
            <person name="Nolan M."/>
            <person name="Ohm R."/>
            <person name="Pangilinan J."/>
            <person name="Park H.-J."/>
            <person name="Ramirez L."/>
            <person name="Alfaro M."/>
            <person name="Sun H."/>
            <person name="Tritt A."/>
            <person name="Yoshinaga Y."/>
            <person name="Zwiers L.-H."/>
            <person name="Turgeon B."/>
            <person name="Goodwin S."/>
            <person name="Spatafora J."/>
            <person name="Crous P."/>
            <person name="Grigoriev I."/>
        </authorList>
    </citation>
    <scope>NUCLEOTIDE SEQUENCE</scope>
    <source>
        <strain evidence="1">CBS 122367</strain>
    </source>
</reference>
<organism evidence="1 2">
    <name type="scientific">Lentithecium fluviatile CBS 122367</name>
    <dbReference type="NCBI Taxonomy" id="1168545"/>
    <lineage>
        <taxon>Eukaryota</taxon>
        <taxon>Fungi</taxon>
        <taxon>Dikarya</taxon>
        <taxon>Ascomycota</taxon>
        <taxon>Pezizomycotina</taxon>
        <taxon>Dothideomycetes</taxon>
        <taxon>Pleosporomycetidae</taxon>
        <taxon>Pleosporales</taxon>
        <taxon>Massarineae</taxon>
        <taxon>Lentitheciaceae</taxon>
        <taxon>Lentithecium</taxon>
    </lineage>
</organism>
<dbReference type="Proteomes" id="UP000799291">
    <property type="component" value="Unassembled WGS sequence"/>
</dbReference>
<accession>A0A6G1IW20</accession>
<keyword evidence="2" id="KW-1185">Reference proteome</keyword>
<evidence type="ECO:0000313" key="1">
    <source>
        <dbReference type="EMBL" id="KAF2682305.1"/>
    </source>
</evidence>
<gene>
    <name evidence="1" type="ORF">K458DRAFT_456193</name>
</gene>
<proteinExistence type="predicted"/>
<protein>
    <submittedName>
        <fullName evidence="1">Uncharacterized protein</fullName>
    </submittedName>
</protein>
<sequence>MCTTYTLHYKCGHTQTSRRCPRSTFTRTTEQGGTASYTKGCGDRYFLKGELDDECIACKMQRGLAPGRGTGFDAWAGEVKRGSFVEGGGIGGGNVNVGDAVEGRSAASVGSGFEEDKAPGAETVDPTLLVNGTRDMSEDTKTDIQGDQAEQADFEARLQAAWEHEQKVRSSSIATDTSGQTYCSRVNGDSTIGEGVVSPHMVIRDGSEQADGAVSGGLPISILDGAMDVDPVEVVEEMIDKVMGQDDWSWGGMVEFGSKVV</sequence>
<dbReference type="OrthoDB" id="3771532at2759"/>